<name>A0AAE1GXL9_9NEOP</name>
<dbReference type="Proteomes" id="UP001219518">
    <property type="component" value="Unassembled WGS sequence"/>
</dbReference>
<dbReference type="AlphaFoldDB" id="A0AAE1GXL9"/>
<keyword evidence="1" id="KW-0234">DNA repair</keyword>
<comment type="caution">
    <text evidence="3">The sequence shown here is derived from an EMBL/GenBank/DDBJ whole genome shotgun (WGS) entry which is preliminary data.</text>
</comment>
<dbReference type="Pfam" id="PF05970">
    <property type="entry name" value="PIF1"/>
    <property type="match status" value="1"/>
</dbReference>
<dbReference type="GO" id="GO:0043139">
    <property type="term" value="F:5'-3' DNA helicase activity"/>
    <property type="evidence" value="ECO:0007669"/>
    <property type="project" value="UniProtKB-EC"/>
</dbReference>
<keyword evidence="1" id="KW-0378">Hydrolase</keyword>
<evidence type="ECO:0000259" key="2">
    <source>
        <dbReference type="Pfam" id="PF05970"/>
    </source>
</evidence>
<proteinExistence type="inferred from homology"/>
<dbReference type="SUPFAM" id="SSF52540">
    <property type="entry name" value="P-loop containing nucleoside triphosphate hydrolases"/>
    <property type="match status" value="1"/>
</dbReference>
<keyword evidence="1" id="KW-0227">DNA damage</keyword>
<dbReference type="EMBL" id="JAHWGI010000183">
    <property type="protein sequence ID" value="KAK3910678.1"/>
    <property type="molecule type" value="Genomic_DNA"/>
</dbReference>
<protein>
    <recommendedName>
        <fullName evidence="1">ATP-dependent DNA helicase</fullName>
        <ecNumber evidence="1">5.6.2.3</ecNumber>
    </recommendedName>
</protein>
<dbReference type="InterPro" id="IPR010285">
    <property type="entry name" value="DNA_helicase_pif1-like_DEAD"/>
</dbReference>
<dbReference type="GO" id="GO:0006310">
    <property type="term" value="P:DNA recombination"/>
    <property type="evidence" value="ECO:0007669"/>
    <property type="project" value="UniProtKB-KW"/>
</dbReference>
<keyword evidence="1 3" id="KW-0347">Helicase</keyword>
<evidence type="ECO:0000256" key="1">
    <source>
        <dbReference type="RuleBase" id="RU363044"/>
    </source>
</evidence>
<dbReference type="GO" id="GO:0016787">
    <property type="term" value="F:hydrolase activity"/>
    <property type="evidence" value="ECO:0007669"/>
    <property type="project" value="UniProtKB-KW"/>
</dbReference>
<dbReference type="GO" id="GO:0000723">
    <property type="term" value="P:telomere maintenance"/>
    <property type="evidence" value="ECO:0007669"/>
    <property type="project" value="InterPro"/>
</dbReference>
<comment type="similarity">
    <text evidence="1">Belongs to the helicase family.</text>
</comment>
<comment type="catalytic activity">
    <reaction evidence="1">
        <text>ATP + H2O = ADP + phosphate + H(+)</text>
        <dbReference type="Rhea" id="RHEA:13065"/>
        <dbReference type="ChEBI" id="CHEBI:15377"/>
        <dbReference type="ChEBI" id="CHEBI:15378"/>
        <dbReference type="ChEBI" id="CHEBI:30616"/>
        <dbReference type="ChEBI" id="CHEBI:43474"/>
        <dbReference type="ChEBI" id="CHEBI:456216"/>
        <dbReference type="EC" id="5.6.2.3"/>
    </reaction>
</comment>
<evidence type="ECO:0000313" key="4">
    <source>
        <dbReference type="Proteomes" id="UP001219518"/>
    </source>
</evidence>
<feature type="domain" description="DNA helicase Pif1-like DEAD-box helicase" evidence="2">
    <location>
        <begin position="486"/>
        <end position="661"/>
    </location>
</feature>
<dbReference type="EC" id="5.6.2.3" evidence="1"/>
<gene>
    <name evidence="3" type="ORF">KUF71_020492</name>
</gene>
<dbReference type="InterPro" id="IPR051055">
    <property type="entry name" value="PIF1_helicase"/>
</dbReference>
<comment type="cofactor">
    <cofactor evidence="1">
        <name>Mg(2+)</name>
        <dbReference type="ChEBI" id="CHEBI:18420"/>
    </cofactor>
</comment>
<dbReference type="Gene3D" id="3.40.50.300">
    <property type="entry name" value="P-loop containing nucleotide triphosphate hydrolases"/>
    <property type="match status" value="1"/>
</dbReference>
<dbReference type="PANTHER" id="PTHR47642">
    <property type="entry name" value="ATP-DEPENDENT DNA HELICASE"/>
    <property type="match status" value="1"/>
</dbReference>
<accession>A0AAE1GXL9</accession>
<organism evidence="3 4">
    <name type="scientific">Frankliniella fusca</name>
    <dbReference type="NCBI Taxonomy" id="407009"/>
    <lineage>
        <taxon>Eukaryota</taxon>
        <taxon>Metazoa</taxon>
        <taxon>Ecdysozoa</taxon>
        <taxon>Arthropoda</taxon>
        <taxon>Hexapoda</taxon>
        <taxon>Insecta</taxon>
        <taxon>Pterygota</taxon>
        <taxon>Neoptera</taxon>
        <taxon>Paraneoptera</taxon>
        <taxon>Thysanoptera</taxon>
        <taxon>Terebrantia</taxon>
        <taxon>Thripoidea</taxon>
        <taxon>Thripidae</taxon>
        <taxon>Frankliniella</taxon>
    </lineage>
</organism>
<keyword evidence="1" id="KW-0233">DNA recombination</keyword>
<evidence type="ECO:0000313" key="3">
    <source>
        <dbReference type="EMBL" id="KAK3910678.1"/>
    </source>
</evidence>
<sequence>MAFTTGSPHCHGIFWIKNAPDVSNIENESEEYLADVLNYFSNLVEAWNPIINPEQANTHPCRRNYSNVEDFEEDLAQLLHMVQRQVCSENYCQRVNRKTKKKECRFKFPREMQETSSMEKGDSEELEFRPRRNDPNLNKCNAFLIQLWRANMDIAPVISKRALLAYFSKYISKCEVQSKSLQEIFTTVIDMLDGDVGAKKAIHKVFMKSCAERDIGAQEVCHSLLRLNLHSAGGRQFVTVNLSEKKMENETFENETHGKCTLEKYKDRPNRLENISLWNFAKKYDMSKFQEVKRENIVRVFPKLKLNVQDQIANEDYYKQQVLLHVPWRDESQIKNENETWEEIFQVNELNDTITTLFKMGNKIVVEDEYESSENETSDEEDGDILEELLSSRLGPRSEIPSIDLGNRNVDTGYDWKSSFEKYQQYGSIVDFENYIQKMKKPEPQLEQNVNDFPNVQLSTDQQEIINVVTQEIVRIKTPHPTDNNIESTKRIIVQGTAGTGKSLIIKYLTTLMTKELGTGSFLLAAPTGVSAVLINGKTLHSVFKLPRKTRKFKSLAGEQARDLCNMMKDVKCLILDEFSMIGCNTLAMINRRCKEGTGCDEDFGGLIILLLGDIKQLPPVKDYSFYSKTQQSLLGKEGKALINNFQKTYKLTTCHRQAKDRGSQRGTFG</sequence>
<reference evidence="3" key="1">
    <citation type="submission" date="2021-07" db="EMBL/GenBank/DDBJ databases">
        <authorList>
            <person name="Catto M.A."/>
            <person name="Jacobson A."/>
            <person name="Kennedy G."/>
            <person name="Labadie P."/>
            <person name="Hunt B.G."/>
            <person name="Srinivasan R."/>
        </authorList>
    </citation>
    <scope>NUCLEOTIDE SEQUENCE</scope>
    <source>
        <strain evidence="3">PL_HMW_Pooled</strain>
        <tissue evidence="3">Head</tissue>
    </source>
</reference>
<dbReference type="GO" id="GO:0005524">
    <property type="term" value="F:ATP binding"/>
    <property type="evidence" value="ECO:0007669"/>
    <property type="project" value="UniProtKB-KW"/>
</dbReference>
<reference evidence="3" key="2">
    <citation type="journal article" date="2023" name="BMC Genomics">
        <title>Pest status, molecular evolution, and epigenetic factors derived from the genome assembly of Frankliniella fusca, a thysanopteran phytovirus vector.</title>
        <authorList>
            <person name="Catto M.A."/>
            <person name="Labadie P.E."/>
            <person name="Jacobson A.L."/>
            <person name="Kennedy G.G."/>
            <person name="Srinivasan R."/>
            <person name="Hunt B.G."/>
        </authorList>
    </citation>
    <scope>NUCLEOTIDE SEQUENCE</scope>
    <source>
        <strain evidence="3">PL_HMW_Pooled</strain>
    </source>
</reference>
<keyword evidence="4" id="KW-1185">Reference proteome</keyword>
<dbReference type="GO" id="GO:0006281">
    <property type="term" value="P:DNA repair"/>
    <property type="evidence" value="ECO:0007669"/>
    <property type="project" value="UniProtKB-KW"/>
</dbReference>
<dbReference type="InterPro" id="IPR027417">
    <property type="entry name" value="P-loop_NTPase"/>
</dbReference>
<keyword evidence="1" id="KW-0067">ATP-binding</keyword>
<keyword evidence="1" id="KW-0547">Nucleotide-binding</keyword>